<organism evidence="3 4">
    <name type="scientific">Microbacterium murale</name>
    <dbReference type="NCBI Taxonomy" id="1081040"/>
    <lineage>
        <taxon>Bacteria</taxon>
        <taxon>Bacillati</taxon>
        <taxon>Actinomycetota</taxon>
        <taxon>Actinomycetes</taxon>
        <taxon>Micrococcales</taxon>
        <taxon>Microbacteriaceae</taxon>
        <taxon>Microbacterium</taxon>
    </lineage>
</organism>
<evidence type="ECO:0000313" key="4">
    <source>
        <dbReference type="Proteomes" id="UP000629365"/>
    </source>
</evidence>
<keyword evidence="2" id="KW-0812">Transmembrane</keyword>
<keyword evidence="2" id="KW-1133">Transmembrane helix</keyword>
<name>A0ABQ1RS37_9MICO</name>
<comment type="caution">
    <text evidence="3">The sequence shown here is derived from an EMBL/GenBank/DDBJ whole genome shotgun (WGS) entry which is preliminary data.</text>
</comment>
<dbReference type="RefSeq" id="WP_188436367.1">
    <property type="nucleotide sequence ID" value="NZ_BMCM01000003.1"/>
</dbReference>
<keyword evidence="4" id="KW-1185">Reference proteome</keyword>
<evidence type="ECO:0000256" key="1">
    <source>
        <dbReference type="SAM" id="MobiDB-lite"/>
    </source>
</evidence>
<evidence type="ECO:0008006" key="5">
    <source>
        <dbReference type="Google" id="ProtNLM"/>
    </source>
</evidence>
<sequence>MILDDYWTNVIWSLIPTIGVSAVFWFVLRAIIRADRDERKARARIEKELRAEREKAGLQSTAGKTDSLESFT</sequence>
<gene>
    <name evidence="3" type="ORF">GCM10007269_19090</name>
</gene>
<dbReference type="Proteomes" id="UP000629365">
    <property type="component" value="Unassembled WGS sequence"/>
</dbReference>
<keyword evidence="2" id="KW-0472">Membrane</keyword>
<protein>
    <recommendedName>
        <fullName evidence="5">Lysyl-tRNA synthetase</fullName>
    </recommendedName>
</protein>
<accession>A0ABQ1RS37</accession>
<dbReference type="EMBL" id="BMCM01000003">
    <property type="protein sequence ID" value="GGD76236.1"/>
    <property type="molecule type" value="Genomic_DNA"/>
</dbReference>
<proteinExistence type="predicted"/>
<feature type="transmembrane region" description="Helical" evidence="2">
    <location>
        <begin position="6"/>
        <end position="32"/>
    </location>
</feature>
<evidence type="ECO:0000256" key="2">
    <source>
        <dbReference type="SAM" id="Phobius"/>
    </source>
</evidence>
<evidence type="ECO:0000313" key="3">
    <source>
        <dbReference type="EMBL" id="GGD76236.1"/>
    </source>
</evidence>
<feature type="region of interest" description="Disordered" evidence="1">
    <location>
        <begin position="53"/>
        <end position="72"/>
    </location>
</feature>
<reference evidence="4" key="1">
    <citation type="journal article" date="2019" name="Int. J. Syst. Evol. Microbiol.">
        <title>The Global Catalogue of Microorganisms (GCM) 10K type strain sequencing project: providing services to taxonomists for standard genome sequencing and annotation.</title>
        <authorList>
            <consortium name="The Broad Institute Genomics Platform"/>
            <consortium name="The Broad Institute Genome Sequencing Center for Infectious Disease"/>
            <person name="Wu L."/>
            <person name="Ma J."/>
        </authorList>
    </citation>
    <scope>NUCLEOTIDE SEQUENCE [LARGE SCALE GENOMIC DNA]</scope>
    <source>
        <strain evidence="4">CCM 7640</strain>
    </source>
</reference>
<feature type="compositionally biased region" description="Polar residues" evidence="1">
    <location>
        <begin position="58"/>
        <end position="72"/>
    </location>
</feature>